<sequence length="336" mass="36222">MAALTANSISNPGQNLSAGDRDELFMKIFSGEVLTAFTRTSVMMDKQIVRTIPHGRSASFAVMGRTHAKYLTPGNSLDDQRKKMENTERVIAIDGLLTADALITDIDDAMNHYDVRTEYSKQLGEALAQAFDCASINELANTGAKTAAGMPENIPDNTTLENPGTGKAFEYVTGKDEATTVEYGNILLQGLIDARAQFTKNWVPAGDRYFLVSPEGYSAICRALMPDAANFAAIFDPNTGKLQNVCGFQIVETPNFLNNGVDGKHALKEQISTAVLQGIAFHRSAVGALKLKDLAMERARRAEYQADQIIAKMAVGHGGLRPEAVGLFVKTAQVGA</sequence>
<proteinExistence type="predicted"/>
<dbReference type="Pfam" id="PF21703">
    <property type="entry name" value="Gp10A-like"/>
    <property type="match status" value="1"/>
</dbReference>
<evidence type="ECO:0000259" key="1">
    <source>
        <dbReference type="Pfam" id="PF21703"/>
    </source>
</evidence>
<dbReference type="InterPro" id="IPR049301">
    <property type="entry name" value="Capsid_Gp10A/Gp10B-like_dom"/>
</dbReference>
<evidence type="ECO:0000313" key="2">
    <source>
        <dbReference type="EMBL" id="DAG01218.1"/>
    </source>
</evidence>
<accession>A0A8S5V388</accession>
<reference evidence="2" key="1">
    <citation type="journal article" date="2021" name="Proc. Natl. Acad. Sci. U.S.A.">
        <title>A Catalog of Tens of Thousands of Viruses from Human Metagenomes Reveals Hidden Associations with Chronic Diseases.</title>
        <authorList>
            <person name="Tisza M.J."/>
            <person name="Buck C.B."/>
        </authorList>
    </citation>
    <scope>NUCLEOTIDE SEQUENCE</scope>
    <source>
        <strain evidence="2">CtVfb8</strain>
    </source>
</reference>
<dbReference type="EMBL" id="BK016189">
    <property type="protein sequence ID" value="DAG01218.1"/>
    <property type="molecule type" value="Genomic_DNA"/>
</dbReference>
<protein>
    <submittedName>
        <fullName evidence="2">Major capsid protein</fullName>
    </submittedName>
</protein>
<feature type="domain" description="Capsid Gp10A/Gp10B-like" evidence="1">
    <location>
        <begin position="59"/>
        <end position="326"/>
    </location>
</feature>
<name>A0A8S5V388_9CAUD</name>
<organism evidence="2">
    <name type="scientific">Caudovirales sp. ctVfb8</name>
    <dbReference type="NCBI Taxonomy" id="2825766"/>
    <lineage>
        <taxon>Viruses</taxon>
        <taxon>Duplodnaviria</taxon>
        <taxon>Heunggongvirae</taxon>
        <taxon>Uroviricota</taxon>
        <taxon>Caudoviricetes</taxon>
    </lineage>
</organism>